<evidence type="ECO:0000313" key="3">
    <source>
        <dbReference type="Proteomes" id="UP000054279"/>
    </source>
</evidence>
<name>A0A0C9U654_SPHS4</name>
<feature type="region of interest" description="Disordered" evidence="1">
    <location>
        <begin position="1"/>
        <end position="23"/>
    </location>
</feature>
<organism evidence="2 3">
    <name type="scientific">Sphaerobolus stellatus (strain SS14)</name>
    <dbReference type="NCBI Taxonomy" id="990650"/>
    <lineage>
        <taxon>Eukaryota</taxon>
        <taxon>Fungi</taxon>
        <taxon>Dikarya</taxon>
        <taxon>Basidiomycota</taxon>
        <taxon>Agaricomycotina</taxon>
        <taxon>Agaricomycetes</taxon>
        <taxon>Phallomycetidae</taxon>
        <taxon>Geastrales</taxon>
        <taxon>Sphaerobolaceae</taxon>
        <taxon>Sphaerobolus</taxon>
    </lineage>
</organism>
<feature type="non-terminal residue" evidence="2">
    <location>
        <position position="330"/>
    </location>
</feature>
<evidence type="ECO:0000313" key="2">
    <source>
        <dbReference type="EMBL" id="KIJ38448.1"/>
    </source>
</evidence>
<dbReference type="AlphaFoldDB" id="A0A0C9U654"/>
<proteinExistence type="predicted"/>
<dbReference type="EMBL" id="KN837160">
    <property type="protein sequence ID" value="KIJ38448.1"/>
    <property type="molecule type" value="Genomic_DNA"/>
</dbReference>
<gene>
    <name evidence="2" type="ORF">M422DRAFT_781385</name>
</gene>
<sequence length="330" mass="38656">MPLSTVTNSPGTNSQRPLREKRPAILAPETLDERAQRKGFIIHEHRGWHAAKPAITEPKDAYKHIFNAQPGRGHYDTSSTDGSVEEGSYFHLWQLEVAAAHHHPRYQMLDMKSMATATLAERKLGLKDDDKPVDMRKVQEENRVFIEMDILQYFKEHVHERIQFAYFSLLLRYATDYLRPVFASLDTMHIQQGETADRAYLRICRDVPDLLFNSIELRAQRLRSLFDKISEATEERFFIRRIDKLLPSDKLQRWQRVHKPHHDSPSQEPEYPVYDFEARDALLLLIYRNTVSSEPDATAREQLGFDKYIEDPCPDDRFQVIEPSNKFDFS</sequence>
<accession>A0A0C9U654</accession>
<protein>
    <submittedName>
        <fullName evidence="2">Uncharacterized protein</fullName>
    </submittedName>
</protein>
<keyword evidence="3" id="KW-1185">Reference proteome</keyword>
<reference evidence="2 3" key="1">
    <citation type="submission" date="2014-06" db="EMBL/GenBank/DDBJ databases">
        <title>Evolutionary Origins and Diversification of the Mycorrhizal Mutualists.</title>
        <authorList>
            <consortium name="DOE Joint Genome Institute"/>
            <consortium name="Mycorrhizal Genomics Consortium"/>
            <person name="Kohler A."/>
            <person name="Kuo A."/>
            <person name="Nagy L.G."/>
            <person name="Floudas D."/>
            <person name="Copeland A."/>
            <person name="Barry K.W."/>
            <person name="Cichocki N."/>
            <person name="Veneault-Fourrey C."/>
            <person name="LaButti K."/>
            <person name="Lindquist E.A."/>
            <person name="Lipzen A."/>
            <person name="Lundell T."/>
            <person name="Morin E."/>
            <person name="Murat C."/>
            <person name="Riley R."/>
            <person name="Ohm R."/>
            <person name="Sun H."/>
            <person name="Tunlid A."/>
            <person name="Henrissat B."/>
            <person name="Grigoriev I.V."/>
            <person name="Hibbett D.S."/>
            <person name="Martin F."/>
        </authorList>
    </citation>
    <scope>NUCLEOTIDE SEQUENCE [LARGE SCALE GENOMIC DNA]</scope>
    <source>
        <strain evidence="2 3">SS14</strain>
    </source>
</reference>
<feature type="compositionally biased region" description="Polar residues" evidence="1">
    <location>
        <begin position="1"/>
        <end position="16"/>
    </location>
</feature>
<evidence type="ECO:0000256" key="1">
    <source>
        <dbReference type="SAM" id="MobiDB-lite"/>
    </source>
</evidence>
<dbReference type="Proteomes" id="UP000054279">
    <property type="component" value="Unassembled WGS sequence"/>
</dbReference>
<dbReference type="HOGENOM" id="CLU_843508_0_0_1"/>